<organism evidence="1 2">
    <name type="scientific">Echinicola arenosa</name>
    <dbReference type="NCBI Taxonomy" id="2774144"/>
    <lineage>
        <taxon>Bacteria</taxon>
        <taxon>Pseudomonadati</taxon>
        <taxon>Bacteroidota</taxon>
        <taxon>Cytophagia</taxon>
        <taxon>Cytophagales</taxon>
        <taxon>Cyclobacteriaceae</taxon>
        <taxon>Echinicola</taxon>
    </lineage>
</organism>
<evidence type="ECO:0000313" key="1">
    <source>
        <dbReference type="EMBL" id="MBD8487123.1"/>
    </source>
</evidence>
<name>A0ABR9AER4_9BACT</name>
<proteinExistence type="predicted"/>
<protein>
    <submittedName>
        <fullName evidence="1">Uncharacterized protein</fullName>
    </submittedName>
</protein>
<dbReference type="EMBL" id="JACYTQ010000001">
    <property type="protein sequence ID" value="MBD8487123.1"/>
    <property type="molecule type" value="Genomic_DNA"/>
</dbReference>
<evidence type="ECO:0000313" key="2">
    <source>
        <dbReference type="Proteomes" id="UP000647133"/>
    </source>
</evidence>
<comment type="caution">
    <text evidence="1">The sequence shown here is derived from an EMBL/GenBank/DDBJ whole genome shotgun (WGS) entry which is preliminary data.</text>
</comment>
<reference evidence="1 2" key="1">
    <citation type="submission" date="2020-09" db="EMBL/GenBank/DDBJ databases">
        <title>Echinicola sp. CAU 1574 isolated from sand of Sido Beach.</title>
        <authorList>
            <person name="Kim W."/>
        </authorList>
    </citation>
    <scope>NUCLEOTIDE SEQUENCE [LARGE SCALE GENOMIC DNA]</scope>
    <source>
        <strain evidence="1 2">CAU 1574</strain>
    </source>
</reference>
<sequence>MKYVFLLVINIMLTGLVKGQDTYVLFKGGKTYQKKSVLMFYDLIEGWELKETDDQIIFTFNGLIEYLPFQQLVYLKDYHESRLGK</sequence>
<dbReference type="Proteomes" id="UP000647133">
    <property type="component" value="Unassembled WGS sequence"/>
</dbReference>
<dbReference type="RefSeq" id="WP_192006913.1">
    <property type="nucleotide sequence ID" value="NZ_JACYTQ010000001.1"/>
</dbReference>
<keyword evidence="2" id="KW-1185">Reference proteome</keyword>
<accession>A0ABR9AER4</accession>
<gene>
    <name evidence="1" type="ORF">IFO69_00045</name>
</gene>